<dbReference type="InterPro" id="IPR000835">
    <property type="entry name" value="HTH_MarR-typ"/>
</dbReference>
<evidence type="ECO:0000256" key="1">
    <source>
        <dbReference type="ARBA" id="ARBA00023015"/>
    </source>
</evidence>
<keyword evidence="3" id="KW-0804">Transcription</keyword>
<evidence type="ECO:0000313" key="6">
    <source>
        <dbReference type="Proteomes" id="UP000660611"/>
    </source>
</evidence>
<sequence length="316" mass="34526">MIRYELSAEDLADTRFAISPVQELVCSVWALRDPGRYTLHLPWRRAALAALDPDDLALLLSLVGNDRGLPDFLTPRPATFAPDLAEQLDEIRRTPPDLVERDIVATHAPGPVPAVLRAATLSDLADLLGRYWSAAMAGDWPRMRLVMEADTTYRARQLAVGGARLLFADIHPNVSWADGAVRIERMIGRYRVSAAGRGLLLLPSVFAYKAVPPMSSAEAPWLAYPARGVATLWHRAVPPGPDVMAALLGPPKATLLQLLAEALPTVELARRLRVTPGAVSQHLRVLHAGGLVTRVRDGRHVLYRRSDLGNRLVEGA</sequence>
<comment type="caution">
    <text evidence="5">The sequence shown here is derived from an EMBL/GenBank/DDBJ whole genome shotgun (WGS) entry which is preliminary data.</text>
</comment>
<gene>
    <name evidence="5" type="ORF">Dsi01nite_011840</name>
</gene>
<dbReference type="PANTHER" id="PTHR43132">
    <property type="entry name" value="ARSENICAL RESISTANCE OPERON REPRESSOR ARSR-RELATED"/>
    <property type="match status" value="1"/>
</dbReference>
<proteinExistence type="predicted"/>
<evidence type="ECO:0000256" key="3">
    <source>
        <dbReference type="ARBA" id="ARBA00023163"/>
    </source>
</evidence>
<dbReference type="InterPro" id="IPR036388">
    <property type="entry name" value="WH-like_DNA-bd_sf"/>
</dbReference>
<dbReference type="Pfam" id="PF12802">
    <property type="entry name" value="MarR_2"/>
    <property type="match status" value="1"/>
</dbReference>
<dbReference type="SMART" id="SM00418">
    <property type="entry name" value="HTH_ARSR"/>
    <property type="match status" value="1"/>
</dbReference>
<keyword evidence="1" id="KW-0805">Transcription regulation</keyword>
<dbReference type="GO" id="GO:0003677">
    <property type="term" value="F:DNA binding"/>
    <property type="evidence" value="ECO:0007669"/>
    <property type="project" value="UniProtKB-KW"/>
</dbReference>
<protein>
    <submittedName>
        <fullName evidence="5">Transcriptional regulator</fullName>
    </submittedName>
</protein>
<dbReference type="RefSeq" id="WP_203845018.1">
    <property type="nucleotide sequence ID" value="NZ_BAAAVW010000002.1"/>
</dbReference>
<keyword evidence="6" id="KW-1185">Reference proteome</keyword>
<dbReference type="Gene3D" id="1.10.10.10">
    <property type="entry name" value="Winged helix-like DNA-binding domain superfamily/Winged helix DNA-binding domain"/>
    <property type="match status" value="1"/>
</dbReference>
<dbReference type="InterPro" id="IPR051011">
    <property type="entry name" value="Metal_resp_trans_reg"/>
</dbReference>
<accession>A0A919PJJ3</accession>
<keyword evidence="2" id="KW-0238">DNA-binding</keyword>
<name>A0A919PJJ3_9ACTN</name>
<dbReference type="GO" id="GO:0003700">
    <property type="term" value="F:DNA-binding transcription factor activity"/>
    <property type="evidence" value="ECO:0007669"/>
    <property type="project" value="InterPro"/>
</dbReference>
<evidence type="ECO:0000313" key="5">
    <source>
        <dbReference type="EMBL" id="GIG43143.1"/>
    </source>
</evidence>
<evidence type="ECO:0000256" key="2">
    <source>
        <dbReference type="ARBA" id="ARBA00023125"/>
    </source>
</evidence>
<dbReference type="AlphaFoldDB" id="A0A919PJJ3"/>
<dbReference type="InterPro" id="IPR036390">
    <property type="entry name" value="WH_DNA-bd_sf"/>
</dbReference>
<dbReference type="InterPro" id="IPR001845">
    <property type="entry name" value="HTH_ArsR_DNA-bd_dom"/>
</dbReference>
<reference evidence="5" key="1">
    <citation type="submission" date="2021-01" db="EMBL/GenBank/DDBJ databases">
        <title>Whole genome shotgun sequence of Dactylosporangium siamense NBRC 106093.</title>
        <authorList>
            <person name="Komaki H."/>
            <person name="Tamura T."/>
        </authorList>
    </citation>
    <scope>NUCLEOTIDE SEQUENCE</scope>
    <source>
        <strain evidence="5">NBRC 106093</strain>
    </source>
</reference>
<dbReference type="PANTHER" id="PTHR43132:SF6">
    <property type="entry name" value="HTH-TYPE TRANSCRIPTIONAL REPRESSOR CZRA"/>
    <property type="match status" value="1"/>
</dbReference>
<organism evidence="5 6">
    <name type="scientific">Dactylosporangium siamense</name>
    <dbReference type="NCBI Taxonomy" id="685454"/>
    <lineage>
        <taxon>Bacteria</taxon>
        <taxon>Bacillati</taxon>
        <taxon>Actinomycetota</taxon>
        <taxon>Actinomycetes</taxon>
        <taxon>Micromonosporales</taxon>
        <taxon>Micromonosporaceae</taxon>
        <taxon>Dactylosporangium</taxon>
    </lineage>
</organism>
<dbReference type="Proteomes" id="UP000660611">
    <property type="component" value="Unassembled WGS sequence"/>
</dbReference>
<evidence type="ECO:0000259" key="4">
    <source>
        <dbReference type="PROSITE" id="PS50987"/>
    </source>
</evidence>
<dbReference type="SUPFAM" id="SSF46785">
    <property type="entry name" value="Winged helix' DNA-binding domain"/>
    <property type="match status" value="1"/>
</dbReference>
<feature type="domain" description="HTH arsR-type" evidence="4">
    <location>
        <begin position="232"/>
        <end position="316"/>
    </location>
</feature>
<dbReference type="EMBL" id="BONQ01000020">
    <property type="protein sequence ID" value="GIG43143.1"/>
    <property type="molecule type" value="Genomic_DNA"/>
</dbReference>
<dbReference type="PROSITE" id="PS50987">
    <property type="entry name" value="HTH_ARSR_2"/>
    <property type="match status" value="1"/>
</dbReference>
<dbReference type="InterPro" id="IPR011991">
    <property type="entry name" value="ArsR-like_HTH"/>
</dbReference>
<dbReference type="CDD" id="cd00090">
    <property type="entry name" value="HTH_ARSR"/>
    <property type="match status" value="1"/>
</dbReference>